<feature type="transmembrane region" description="Helical" evidence="6">
    <location>
        <begin position="251"/>
        <end position="272"/>
    </location>
</feature>
<feature type="compositionally biased region" description="Gly residues" evidence="5">
    <location>
        <begin position="534"/>
        <end position="544"/>
    </location>
</feature>
<name>A0AAN6JZS6_9BASI</name>
<feature type="region of interest" description="Disordered" evidence="5">
    <location>
        <begin position="962"/>
        <end position="1015"/>
    </location>
</feature>
<evidence type="ECO:0000256" key="3">
    <source>
        <dbReference type="ARBA" id="ARBA00022989"/>
    </source>
</evidence>
<feature type="compositionally biased region" description="Low complexity" evidence="5">
    <location>
        <begin position="173"/>
        <end position="183"/>
    </location>
</feature>
<feature type="compositionally biased region" description="Polar residues" evidence="5">
    <location>
        <begin position="157"/>
        <end position="168"/>
    </location>
</feature>
<feature type="compositionally biased region" description="Gly residues" evidence="5">
    <location>
        <begin position="231"/>
        <end position="240"/>
    </location>
</feature>
<dbReference type="InterPro" id="IPR037185">
    <property type="entry name" value="EmrE-like"/>
</dbReference>
<feature type="compositionally biased region" description="Basic and acidic residues" evidence="5">
    <location>
        <begin position="889"/>
        <end position="902"/>
    </location>
</feature>
<evidence type="ECO:0000256" key="4">
    <source>
        <dbReference type="ARBA" id="ARBA00023136"/>
    </source>
</evidence>
<feature type="region of interest" description="Disordered" evidence="5">
    <location>
        <begin position="808"/>
        <end position="923"/>
    </location>
</feature>
<feature type="transmembrane region" description="Helical" evidence="6">
    <location>
        <begin position="306"/>
        <end position="324"/>
    </location>
</feature>
<feature type="compositionally biased region" description="Basic and acidic residues" evidence="5">
    <location>
        <begin position="188"/>
        <end position="209"/>
    </location>
</feature>
<keyword evidence="4 6" id="KW-0472">Membrane</keyword>
<dbReference type="GO" id="GO:0015095">
    <property type="term" value="F:magnesium ion transmembrane transporter activity"/>
    <property type="evidence" value="ECO:0007669"/>
    <property type="project" value="InterPro"/>
</dbReference>
<evidence type="ECO:0000256" key="1">
    <source>
        <dbReference type="ARBA" id="ARBA00004141"/>
    </source>
</evidence>
<dbReference type="EMBL" id="JAPDMZ010000023">
    <property type="protein sequence ID" value="KAK0555892.1"/>
    <property type="molecule type" value="Genomic_DNA"/>
</dbReference>
<comment type="caution">
    <text evidence="7">The sequence shown here is derived from an EMBL/GenBank/DDBJ whole genome shotgun (WGS) entry which is preliminary data.</text>
</comment>
<keyword evidence="8" id="KW-1185">Reference proteome</keyword>
<dbReference type="GO" id="GO:0016020">
    <property type="term" value="C:membrane"/>
    <property type="evidence" value="ECO:0007669"/>
    <property type="project" value="UniProtKB-SubCell"/>
</dbReference>
<gene>
    <name evidence="7" type="ORF">OC846_001558</name>
</gene>
<evidence type="ECO:0000256" key="6">
    <source>
        <dbReference type="SAM" id="Phobius"/>
    </source>
</evidence>
<feature type="compositionally biased region" description="Acidic residues" evidence="5">
    <location>
        <begin position="520"/>
        <end position="531"/>
    </location>
</feature>
<dbReference type="PANTHER" id="PTHR12570">
    <property type="match status" value="1"/>
</dbReference>
<organism evidence="7 8">
    <name type="scientific">Tilletia horrida</name>
    <dbReference type="NCBI Taxonomy" id="155126"/>
    <lineage>
        <taxon>Eukaryota</taxon>
        <taxon>Fungi</taxon>
        <taxon>Dikarya</taxon>
        <taxon>Basidiomycota</taxon>
        <taxon>Ustilaginomycotina</taxon>
        <taxon>Exobasidiomycetes</taxon>
        <taxon>Tilletiales</taxon>
        <taxon>Tilletiaceae</taxon>
        <taxon>Tilletia</taxon>
    </lineage>
</organism>
<keyword evidence="3 6" id="KW-1133">Transmembrane helix</keyword>
<evidence type="ECO:0000256" key="5">
    <source>
        <dbReference type="SAM" id="MobiDB-lite"/>
    </source>
</evidence>
<feature type="compositionally biased region" description="Low complexity" evidence="5">
    <location>
        <begin position="974"/>
        <end position="995"/>
    </location>
</feature>
<feature type="compositionally biased region" description="Acidic residues" evidence="5">
    <location>
        <begin position="74"/>
        <end position="94"/>
    </location>
</feature>
<evidence type="ECO:0000313" key="8">
    <source>
        <dbReference type="Proteomes" id="UP001176517"/>
    </source>
</evidence>
<feature type="transmembrane region" description="Helical" evidence="6">
    <location>
        <begin position="441"/>
        <end position="460"/>
    </location>
</feature>
<feature type="transmembrane region" description="Helical" evidence="6">
    <location>
        <begin position="409"/>
        <end position="429"/>
    </location>
</feature>
<dbReference type="PANTHER" id="PTHR12570:SF65">
    <property type="entry name" value="MAGNESIUM TRANSPORTER NIPA9-RELATED"/>
    <property type="match status" value="1"/>
</dbReference>
<feature type="compositionally biased region" description="Basic and acidic residues" evidence="5">
    <location>
        <begin position="495"/>
        <end position="518"/>
    </location>
</feature>
<comment type="subcellular location">
    <subcellularLocation>
        <location evidence="1">Membrane</location>
        <topology evidence="1">Multi-pass membrane protein</topology>
    </subcellularLocation>
</comment>
<feature type="transmembrane region" description="Helical" evidence="6">
    <location>
        <begin position="370"/>
        <end position="389"/>
    </location>
</feature>
<sequence length="1015" mass="104812">MADSQQAIFTNMAPSLLFTTAAAESTKVGGSKRPAFIGIVIAITANIIISIALNVQKMAHIRLQQQSYQQQQDQYEDDEEYNDEDEEEEEEEGDDYHNRTAVDTIPEESESAPASVRNSQHLSPHQAHSAESDSSPPSPSPAPRNPSSQRQIPPALSGSSTEADSTIAPSSPPSRSKSKSLLLEDTDLESREGDRQGLYENGDRDHDADESQPLLSKDEASPHGTRRSSASGGGNGNNGGAGGTKFLRSRLWWCGIGLMTLGEAGNFISYGFAPASLVAPLGAVALLSNVIIAPLLLHERFRVRDLGGIVLAIVGAVTVVYSSRQDDPALGHDELWAAIRRSVFLIYMAVVLSCGAVLAAVSLTKLGDRFVLLDVGTCAIFGGFTVLSTKGISSMLSAGPSPFDLFRYPITYALAFVLASTAVLQITFLNRALQRFDSRQVIPTMFTLFTIMAIVGSAVLYRDFEDMDAHRLINFLFGCATTFGGVFLLTRRHEDDEDQSGKGHAEHHGQTEQERVTGLEDVEEVEEEEEEGHTGSGGQSGIRGAGASPHIFQDQSYLMQEPDPLSIPASATSATAPGTVVELVRPVPEHSQSSPIPLASSAGISAQPIPFGHSPASNAAGRRPHRSITALDGTGTAFLAAGSPPGMAFALGGAGVRERTSGSSPGHEAALPSANVVAAIPAGGSTPAGMKGLSAQQQANLSTVSLPVTPIRHPHTAAQAGNTGVLIPVAVASGSNLANTPSGGPGILPLYRTNRLSLVGSANMIPAGSSSSGVVPVSIAGPTPSASISALSAGQLLLLATPRPNPIPMPSAAVPIPSSTNTSGRGGHDGNLARSLPTDGSRSRTLSAPGTSSAAGLAGSGPGGPRRLRSRKGLRADATAQAQGSGSKEQTRSKSGTREADQHQLGGLPSQNYARGQGSWAERRRPGSAVLMGHTTGANQHGGGGGASETLPQRRSVISLFGAWSGSGSGAPGGSAQDSTNGTSSASAAAANASSEDTAPSVTDGATADTRTQDR</sequence>
<evidence type="ECO:0000313" key="7">
    <source>
        <dbReference type="EMBL" id="KAK0555892.1"/>
    </source>
</evidence>
<feature type="transmembrane region" description="Helical" evidence="6">
    <location>
        <begin position="278"/>
        <end position="297"/>
    </location>
</feature>
<feature type="region of interest" description="Disordered" evidence="5">
    <location>
        <begin position="69"/>
        <end position="240"/>
    </location>
</feature>
<keyword evidence="2 6" id="KW-0812">Transmembrane</keyword>
<dbReference type="InterPro" id="IPR008521">
    <property type="entry name" value="Mg_trans_NIPA"/>
</dbReference>
<feature type="compositionally biased region" description="Low complexity" evidence="5">
    <location>
        <begin position="846"/>
        <end position="857"/>
    </location>
</feature>
<accession>A0AAN6JZS6</accession>
<feature type="region of interest" description="Disordered" evidence="5">
    <location>
        <begin position="931"/>
        <end position="950"/>
    </location>
</feature>
<protein>
    <submittedName>
        <fullName evidence="7">Uncharacterized protein</fullName>
    </submittedName>
</protein>
<proteinExistence type="predicted"/>
<dbReference type="Pfam" id="PF05653">
    <property type="entry name" value="Mg_trans_NIPA"/>
    <property type="match status" value="1"/>
</dbReference>
<dbReference type="Proteomes" id="UP001176517">
    <property type="component" value="Unassembled WGS sequence"/>
</dbReference>
<dbReference type="SUPFAM" id="SSF103481">
    <property type="entry name" value="Multidrug resistance efflux transporter EmrE"/>
    <property type="match status" value="1"/>
</dbReference>
<feature type="region of interest" description="Disordered" evidence="5">
    <location>
        <begin position="495"/>
        <end position="548"/>
    </location>
</feature>
<feature type="transmembrane region" description="Helical" evidence="6">
    <location>
        <begin position="33"/>
        <end position="55"/>
    </location>
</feature>
<reference evidence="7" key="1">
    <citation type="journal article" date="2023" name="PhytoFront">
        <title>Draft Genome Resources of Seven Strains of Tilletia horrida, Causal Agent of Kernel Smut of Rice.</title>
        <authorList>
            <person name="Khanal S."/>
            <person name="Antony Babu S."/>
            <person name="Zhou X.G."/>
        </authorList>
    </citation>
    <scope>NUCLEOTIDE SEQUENCE</scope>
    <source>
        <strain evidence="7">TX6</strain>
    </source>
</reference>
<feature type="transmembrane region" description="Helical" evidence="6">
    <location>
        <begin position="344"/>
        <end position="363"/>
    </location>
</feature>
<dbReference type="AlphaFoldDB" id="A0AAN6JZS6"/>
<evidence type="ECO:0000256" key="2">
    <source>
        <dbReference type="ARBA" id="ARBA00022692"/>
    </source>
</evidence>